<comment type="caution">
    <text evidence="1">The sequence shown here is derived from an EMBL/GenBank/DDBJ whole genome shotgun (WGS) entry which is preliminary data.</text>
</comment>
<dbReference type="STRING" id="1150298.ERS852406_02557"/>
<evidence type="ECO:0000313" key="2">
    <source>
        <dbReference type="Proteomes" id="UP000737612"/>
    </source>
</evidence>
<accession>A0A174KDQ4</accession>
<gene>
    <name evidence="1" type="ORF">JTJ23_15305</name>
</gene>
<evidence type="ECO:0000313" key="1">
    <source>
        <dbReference type="EMBL" id="MBN2954918.1"/>
    </source>
</evidence>
<reference evidence="1" key="1">
    <citation type="submission" date="2021-02" db="EMBL/GenBank/DDBJ databases">
        <title>Metagenome-assembled genomes from human diarrheal sample B26.</title>
        <authorList>
            <person name="Ateba T.P."/>
            <person name="Alayande K.A."/>
            <person name="Mwanza M."/>
        </authorList>
    </citation>
    <scope>NUCLEOTIDE SEQUENCE</scope>
    <source>
        <strain evidence="1">06WH</strain>
    </source>
</reference>
<protein>
    <submittedName>
        <fullName evidence="1">ANTAR domain-containing protein</fullName>
    </submittedName>
</protein>
<sequence length="182" mass="20216">MSSIVIVLPKIEDGKRIRDILAKRGYEIDAVCSTAAAALGEMNNLNGGIVICGYKLPDMFFTDLNECMPSGFQMLLIASSRALSAVEGTGIMAVTMPLSVYELVNTLEMMLQSAARRRKKERAKPKVRSTEEQHIIDRAKSLLIERNHMTESEAHRYMQKCSMDSGTNLVETAQMVLTLLTE</sequence>
<dbReference type="EMBL" id="JAFHBD010000070">
    <property type="protein sequence ID" value="MBN2954918.1"/>
    <property type="molecule type" value="Genomic_DNA"/>
</dbReference>
<dbReference type="OrthoDB" id="9808843at2"/>
<dbReference type="GO" id="GO:0003723">
    <property type="term" value="F:RNA binding"/>
    <property type="evidence" value="ECO:0007669"/>
    <property type="project" value="InterPro"/>
</dbReference>
<organism evidence="1 2">
    <name type="scientific">Fusicatenibacter saccharivorans</name>
    <dbReference type="NCBI Taxonomy" id="1150298"/>
    <lineage>
        <taxon>Bacteria</taxon>
        <taxon>Bacillati</taxon>
        <taxon>Bacillota</taxon>
        <taxon>Clostridia</taxon>
        <taxon>Lachnospirales</taxon>
        <taxon>Lachnospiraceae</taxon>
        <taxon>Fusicatenibacter</taxon>
    </lineage>
</organism>
<dbReference type="Gene3D" id="1.10.10.10">
    <property type="entry name" value="Winged helix-like DNA-binding domain superfamily/Winged helix DNA-binding domain"/>
    <property type="match status" value="1"/>
</dbReference>
<proteinExistence type="predicted"/>
<dbReference type="InterPro" id="IPR005561">
    <property type="entry name" value="ANTAR"/>
</dbReference>
<dbReference type="SMART" id="SM01012">
    <property type="entry name" value="ANTAR"/>
    <property type="match status" value="1"/>
</dbReference>
<dbReference type="InterPro" id="IPR036388">
    <property type="entry name" value="WH-like_DNA-bd_sf"/>
</dbReference>
<dbReference type="Proteomes" id="UP000737612">
    <property type="component" value="Unassembled WGS sequence"/>
</dbReference>
<dbReference type="InterPro" id="IPR011006">
    <property type="entry name" value="CheY-like_superfamily"/>
</dbReference>
<dbReference type="SUPFAM" id="SSF52172">
    <property type="entry name" value="CheY-like"/>
    <property type="match status" value="1"/>
</dbReference>
<dbReference type="PROSITE" id="PS50921">
    <property type="entry name" value="ANTAR"/>
    <property type="match status" value="1"/>
</dbReference>
<dbReference type="AlphaFoldDB" id="A0A174KDQ4"/>
<name>A0A174KDQ4_9FIRM</name>
<dbReference type="Pfam" id="PF03861">
    <property type="entry name" value="ANTAR"/>
    <property type="match status" value="1"/>
</dbReference>
<dbReference type="RefSeq" id="WP_055217752.1">
    <property type="nucleotide sequence ID" value="NZ_JBDGCG010000045.1"/>
</dbReference>